<evidence type="ECO:0000313" key="3">
    <source>
        <dbReference type="Proteomes" id="UP000521872"/>
    </source>
</evidence>
<organism evidence="2 3">
    <name type="scientific">Agrocybe pediades</name>
    <dbReference type="NCBI Taxonomy" id="84607"/>
    <lineage>
        <taxon>Eukaryota</taxon>
        <taxon>Fungi</taxon>
        <taxon>Dikarya</taxon>
        <taxon>Basidiomycota</taxon>
        <taxon>Agaricomycotina</taxon>
        <taxon>Agaricomycetes</taxon>
        <taxon>Agaricomycetidae</taxon>
        <taxon>Agaricales</taxon>
        <taxon>Agaricineae</taxon>
        <taxon>Strophariaceae</taxon>
        <taxon>Agrocybe</taxon>
    </lineage>
</organism>
<dbReference type="EMBL" id="JAACJL010000045">
    <property type="protein sequence ID" value="KAF4614061.1"/>
    <property type="molecule type" value="Genomic_DNA"/>
</dbReference>
<name>A0A8H4QNK3_9AGAR</name>
<dbReference type="AlphaFoldDB" id="A0A8H4QNK3"/>
<dbReference type="InterPro" id="IPR029058">
    <property type="entry name" value="AB_hydrolase_fold"/>
</dbReference>
<reference evidence="2 3" key="1">
    <citation type="submission" date="2019-12" db="EMBL/GenBank/DDBJ databases">
        <authorList>
            <person name="Floudas D."/>
            <person name="Bentzer J."/>
            <person name="Ahren D."/>
            <person name="Johansson T."/>
            <person name="Persson P."/>
            <person name="Tunlid A."/>
        </authorList>
    </citation>
    <scope>NUCLEOTIDE SEQUENCE [LARGE SCALE GENOMIC DNA]</scope>
    <source>
        <strain evidence="2 3">CBS 102.39</strain>
    </source>
</reference>
<dbReference type="PANTHER" id="PTHR47381:SF3">
    <property type="entry name" value="ALPHA_BETA-HYDROLASES SUPERFAMILY PROTEIN"/>
    <property type="match status" value="1"/>
</dbReference>
<evidence type="ECO:0000259" key="1">
    <source>
        <dbReference type="Pfam" id="PF00326"/>
    </source>
</evidence>
<protein>
    <recommendedName>
        <fullName evidence="1">Peptidase S9 prolyl oligopeptidase catalytic domain-containing protein</fullName>
    </recommendedName>
</protein>
<dbReference type="InterPro" id="IPR001375">
    <property type="entry name" value="Peptidase_S9_cat"/>
</dbReference>
<dbReference type="Pfam" id="PF00326">
    <property type="entry name" value="Peptidase_S9"/>
    <property type="match status" value="1"/>
</dbReference>
<accession>A0A8H4QNK3</accession>
<gene>
    <name evidence="2" type="ORF">D9613_007674</name>
</gene>
<feature type="domain" description="Peptidase S9 prolyl oligopeptidase catalytic" evidence="1">
    <location>
        <begin position="132"/>
        <end position="265"/>
    </location>
</feature>
<keyword evidence="3" id="KW-1185">Reference proteome</keyword>
<sequence length="280" mass="30862">MSETVVVDVHVIGGISIRVYRSTGQSAAPIGVLFLLHGRHGSANDVDSMAKSIHEHGTKKSRLDLFIVTLDHRNHGNRIVESVANNTWTEEKNNVKHALDMYSIQSRSSSTLPWFYFMQSYLFPMNERRIEAWGIAGISLGGHSTWIALAQDARITVGIPIIGCPDYEALMEYRANTSNIPFEPPYIPSGFSDAIKSSNPASGDYTSLKNTNPFLGKKILVLSGQDDKLVPWTASKGFVELLEVGEEGLKEVVVQKGVGHECTKEMVERTAGFVEAELLK</sequence>
<dbReference type="Proteomes" id="UP000521872">
    <property type="component" value="Unassembled WGS sequence"/>
</dbReference>
<dbReference type="SUPFAM" id="SSF53474">
    <property type="entry name" value="alpha/beta-Hydrolases"/>
    <property type="match status" value="1"/>
</dbReference>
<dbReference type="PANTHER" id="PTHR47381">
    <property type="entry name" value="ALPHA/BETA-HYDROLASES SUPERFAMILY PROTEIN"/>
    <property type="match status" value="1"/>
</dbReference>
<evidence type="ECO:0000313" key="2">
    <source>
        <dbReference type="EMBL" id="KAF4614061.1"/>
    </source>
</evidence>
<dbReference type="Gene3D" id="3.40.50.1820">
    <property type="entry name" value="alpha/beta hydrolase"/>
    <property type="match status" value="1"/>
</dbReference>
<proteinExistence type="predicted"/>
<comment type="caution">
    <text evidence="2">The sequence shown here is derived from an EMBL/GenBank/DDBJ whole genome shotgun (WGS) entry which is preliminary data.</text>
</comment>